<feature type="signal peptide" evidence="1">
    <location>
        <begin position="1"/>
        <end position="19"/>
    </location>
</feature>
<dbReference type="Gene3D" id="3.30.160.670">
    <property type="match status" value="1"/>
</dbReference>
<dbReference type="HOGENOM" id="CLU_1131121_0_0_10"/>
<dbReference type="AlphaFoldDB" id="B7B9P7"/>
<feature type="non-terminal residue" evidence="3">
    <location>
        <position position="246"/>
    </location>
</feature>
<dbReference type="InterPro" id="IPR025411">
    <property type="entry name" value="DUF4136"/>
</dbReference>
<sequence length="246" mass="27513">MKRAILSVLLLFAFLTGFAQNRNICRLGITYDISQSDHWGKSKPVITSVIPYSPAELAGIKTNDLIIAIDGVQTTDISPEEIGEMLNPAGKNEVLLTIGNLATPAKQVLVKKECKKGNAITEEQLATAFSMYSLETTSEREFVCPFKTTVTADPVDFGKFKTFAFSAIDENNSKLETAINESIEKELTKKGMTVDTDRPDIIVQTFYFFDKNPNYKGANKILVEKEPIYRYNFNHSKIETFPFLNS</sequence>
<dbReference type="SMART" id="SM00228">
    <property type="entry name" value="PDZ"/>
    <property type="match status" value="1"/>
</dbReference>
<feature type="domain" description="PDZ" evidence="2">
    <location>
        <begin position="27"/>
        <end position="95"/>
    </location>
</feature>
<keyword evidence="1" id="KW-0732">Signal</keyword>
<comment type="caution">
    <text evidence="3">The sequence shown here is derived from an EMBL/GenBank/DDBJ whole genome shotgun (WGS) entry which is preliminary data.</text>
</comment>
<evidence type="ECO:0000313" key="4">
    <source>
        <dbReference type="Proteomes" id="UP000005510"/>
    </source>
</evidence>
<dbReference type="Pfam" id="PF00595">
    <property type="entry name" value="PDZ"/>
    <property type="match status" value="1"/>
</dbReference>
<dbReference type="Proteomes" id="UP000005510">
    <property type="component" value="Unassembled WGS sequence"/>
</dbReference>
<gene>
    <name evidence="3" type="ORF">PRABACTJOHN_01750</name>
</gene>
<reference evidence="3 4" key="2">
    <citation type="submission" date="2008-10" db="EMBL/GenBank/DDBJ databases">
        <authorList>
            <person name="Fulton L."/>
            <person name="Clifton S."/>
            <person name="Fulton B."/>
            <person name="Xu J."/>
            <person name="Minx P."/>
            <person name="Pepin K.H."/>
            <person name="Johnson M."/>
            <person name="Bhonagiri V."/>
            <person name="Nash W.E."/>
            <person name="Mardis E.R."/>
            <person name="Wilson R.K."/>
        </authorList>
    </citation>
    <scope>NUCLEOTIDE SEQUENCE [LARGE SCALE GENOMIC DNA]</scope>
    <source>
        <strain evidence="3 4">DSM 18315</strain>
    </source>
</reference>
<dbReference type="EMBL" id="ABYH01000189">
    <property type="protein sequence ID" value="EEC96843.1"/>
    <property type="molecule type" value="Genomic_DNA"/>
</dbReference>
<evidence type="ECO:0000313" key="3">
    <source>
        <dbReference type="EMBL" id="EEC96843.1"/>
    </source>
</evidence>
<proteinExistence type="predicted"/>
<name>B7B9P7_9BACT</name>
<dbReference type="STRING" id="537006.PRABACTJOHN_01750"/>
<dbReference type="Pfam" id="PF13590">
    <property type="entry name" value="DUF4136"/>
    <property type="match status" value="1"/>
</dbReference>
<reference evidence="3 4" key="1">
    <citation type="submission" date="2008-10" db="EMBL/GenBank/DDBJ databases">
        <title>Draft genome sequence of Parabacteroides johnsonii (DSM 18315).</title>
        <authorList>
            <person name="Sudarsanam P."/>
            <person name="Ley R."/>
            <person name="Guruge J."/>
            <person name="Turnbaugh P.J."/>
            <person name="Mahowald M."/>
            <person name="Liep D."/>
            <person name="Gordon J."/>
        </authorList>
    </citation>
    <scope>NUCLEOTIDE SEQUENCE [LARGE SCALE GENOMIC DNA]</scope>
    <source>
        <strain evidence="3 4">DSM 18315</strain>
    </source>
</reference>
<evidence type="ECO:0000256" key="1">
    <source>
        <dbReference type="SAM" id="SignalP"/>
    </source>
</evidence>
<dbReference type="Gene3D" id="2.30.42.10">
    <property type="match status" value="1"/>
</dbReference>
<feature type="chain" id="PRO_5002851453" evidence="1">
    <location>
        <begin position="20"/>
        <end position="246"/>
    </location>
</feature>
<accession>B7B9P7</accession>
<dbReference type="RefSeq" id="WP_008148642.1">
    <property type="nucleotide sequence ID" value="NZ_DS996449.1"/>
</dbReference>
<evidence type="ECO:0000259" key="2">
    <source>
        <dbReference type="PROSITE" id="PS50106"/>
    </source>
</evidence>
<organism evidence="3 4">
    <name type="scientific">Parabacteroides johnsonii DSM 18315</name>
    <dbReference type="NCBI Taxonomy" id="537006"/>
    <lineage>
        <taxon>Bacteria</taxon>
        <taxon>Pseudomonadati</taxon>
        <taxon>Bacteroidota</taxon>
        <taxon>Bacteroidia</taxon>
        <taxon>Bacteroidales</taxon>
        <taxon>Tannerellaceae</taxon>
        <taxon>Parabacteroides</taxon>
    </lineage>
</organism>
<dbReference type="SUPFAM" id="SSF50156">
    <property type="entry name" value="PDZ domain-like"/>
    <property type="match status" value="1"/>
</dbReference>
<protein>
    <submittedName>
        <fullName evidence="3">PDZ/DHR/GLGF domain protein</fullName>
    </submittedName>
</protein>
<dbReference type="PROSITE" id="PS50106">
    <property type="entry name" value="PDZ"/>
    <property type="match status" value="1"/>
</dbReference>
<dbReference type="InterPro" id="IPR001478">
    <property type="entry name" value="PDZ"/>
</dbReference>
<dbReference type="InterPro" id="IPR036034">
    <property type="entry name" value="PDZ_sf"/>
</dbReference>